<feature type="signal peptide" evidence="2">
    <location>
        <begin position="1"/>
        <end position="48"/>
    </location>
</feature>
<evidence type="ECO:0000313" key="3">
    <source>
        <dbReference type="EMBL" id="ROZ65541.1"/>
    </source>
</evidence>
<feature type="region of interest" description="Disordered" evidence="1">
    <location>
        <begin position="1"/>
        <end position="21"/>
    </location>
</feature>
<accession>A0A3N3ZT79</accession>
<keyword evidence="2" id="KW-0732">Signal</keyword>
<comment type="caution">
    <text evidence="3">The sequence shown here is derived from an EMBL/GenBank/DDBJ whole genome shotgun (WGS) entry which is preliminary data.</text>
</comment>
<dbReference type="Proteomes" id="UP000270616">
    <property type="component" value="Unassembled WGS sequence"/>
</dbReference>
<dbReference type="EMBL" id="RKMF01000001">
    <property type="protein sequence ID" value="ROZ65541.1"/>
    <property type="molecule type" value="Genomic_DNA"/>
</dbReference>
<proteinExistence type="predicted"/>
<sequence>MPRNARRSRISAGVSQLNRQATRTGKAAAGTVLAAALMSGVGATPAVAVENAVRPPAASPDQDAPWAEPTAPQAQEPSVTARLAGVAEELDLAVTRGEITIDQALGFFAQIQSRAFAA</sequence>
<dbReference type="AlphaFoldDB" id="A0A3N3ZT79"/>
<protein>
    <submittedName>
        <fullName evidence="3">Uncharacterized protein</fullName>
    </submittedName>
</protein>
<gene>
    <name evidence="3" type="ORF">EDL96_00010</name>
</gene>
<feature type="region of interest" description="Disordered" evidence="1">
    <location>
        <begin position="54"/>
        <end position="80"/>
    </location>
</feature>
<feature type="chain" id="PRO_5018292259" evidence="2">
    <location>
        <begin position="49"/>
        <end position="118"/>
    </location>
</feature>
<reference evidence="3 4" key="1">
    <citation type="submission" date="2018-10" db="EMBL/GenBank/DDBJ databases">
        <title>Kocuria sp. M5W7-7, whole genome shotgun sequence.</title>
        <authorList>
            <person name="Tuo L."/>
        </authorList>
    </citation>
    <scope>NUCLEOTIDE SEQUENCE [LARGE SCALE GENOMIC DNA]</scope>
    <source>
        <strain evidence="3 4">M5W7-7</strain>
    </source>
</reference>
<organism evidence="3 4">
    <name type="scientific">Kocuria soli</name>
    <dbReference type="NCBI Taxonomy" id="2485125"/>
    <lineage>
        <taxon>Bacteria</taxon>
        <taxon>Bacillati</taxon>
        <taxon>Actinomycetota</taxon>
        <taxon>Actinomycetes</taxon>
        <taxon>Micrococcales</taxon>
        <taxon>Micrococcaceae</taxon>
        <taxon>Kocuria</taxon>
    </lineage>
</organism>
<evidence type="ECO:0000256" key="2">
    <source>
        <dbReference type="SAM" id="SignalP"/>
    </source>
</evidence>
<evidence type="ECO:0000313" key="4">
    <source>
        <dbReference type="Proteomes" id="UP000270616"/>
    </source>
</evidence>
<name>A0A3N3ZT79_9MICC</name>
<evidence type="ECO:0000256" key="1">
    <source>
        <dbReference type="SAM" id="MobiDB-lite"/>
    </source>
</evidence>
<keyword evidence="4" id="KW-1185">Reference proteome</keyword>